<evidence type="ECO:0000313" key="9">
    <source>
        <dbReference type="EMBL" id="SPC82599.1"/>
    </source>
</evidence>
<dbReference type="CDD" id="cd00018">
    <property type="entry name" value="AP2"/>
    <property type="match status" value="1"/>
</dbReference>
<keyword evidence="5" id="KW-0539">Nucleus</keyword>
<protein>
    <recommendedName>
        <fullName evidence="8">AP2/ERF domain-containing protein</fullName>
    </recommendedName>
</protein>
<dbReference type="InterPro" id="IPR036955">
    <property type="entry name" value="AP2/ERF_dom_sf"/>
</dbReference>
<dbReference type="PANTHER" id="PTHR31190">
    <property type="entry name" value="DNA-BINDING DOMAIN"/>
    <property type="match status" value="1"/>
</dbReference>
<dbReference type="SUPFAM" id="SSF54171">
    <property type="entry name" value="DNA-binding domain"/>
    <property type="match status" value="1"/>
</dbReference>
<dbReference type="GO" id="GO:0003677">
    <property type="term" value="F:DNA binding"/>
    <property type="evidence" value="ECO:0007669"/>
    <property type="project" value="UniProtKB-KW"/>
</dbReference>
<evidence type="ECO:0000256" key="3">
    <source>
        <dbReference type="ARBA" id="ARBA00023125"/>
    </source>
</evidence>
<dbReference type="EMBL" id="OIVN01000590">
    <property type="protein sequence ID" value="SPC82599.1"/>
    <property type="molecule type" value="Genomic_DNA"/>
</dbReference>
<dbReference type="GO" id="GO:0005634">
    <property type="term" value="C:nucleus"/>
    <property type="evidence" value="ECO:0007669"/>
    <property type="project" value="UniProtKB-SubCell"/>
</dbReference>
<evidence type="ECO:0000256" key="4">
    <source>
        <dbReference type="ARBA" id="ARBA00023163"/>
    </source>
</evidence>
<dbReference type="Gene3D" id="3.30.730.10">
    <property type="entry name" value="AP2/ERF domain"/>
    <property type="match status" value="1"/>
</dbReference>
<comment type="subcellular location">
    <subcellularLocation>
        <location evidence="1">Nucleus</location>
    </subcellularLocation>
</comment>
<dbReference type="Pfam" id="PF00847">
    <property type="entry name" value="AP2"/>
    <property type="match status" value="1"/>
</dbReference>
<name>A0A2N9F6W4_FAGSY</name>
<evidence type="ECO:0000256" key="2">
    <source>
        <dbReference type="ARBA" id="ARBA00023015"/>
    </source>
</evidence>
<evidence type="ECO:0000259" key="8">
    <source>
        <dbReference type="PROSITE" id="PS51032"/>
    </source>
</evidence>
<dbReference type="InterPro" id="IPR001471">
    <property type="entry name" value="AP2/ERF_dom"/>
</dbReference>
<gene>
    <name evidence="9" type="ORF">FSB_LOCUS10481</name>
</gene>
<dbReference type="PROSITE" id="PS51032">
    <property type="entry name" value="AP2_ERF"/>
    <property type="match status" value="1"/>
</dbReference>
<evidence type="ECO:0000256" key="7">
    <source>
        <dbReference type="SAM" id="MobiDB-lite"/>
    </source>
</evidence>
<proteinExistence type="inferred from homology"/>
<dbReference type="GO" id="GO:0003700">
    <property type="term" value="F:DNA-binding transcription factor activity"/>
    <property type="evidence" value="ECO:0007669"/>
    <property type="project" value="InterPro"/>
</dbReference>
<dbReference type="PRINTS" id="PR00367">
    <property type="entry name" value="ETHRSPELEMNT"/>
</dbReference>
<reference evidence="9" key="1">
    <citation type="submission" date="2018-02" db="EMBL/GenBank/DDBJ databases">
        <authorList>
            <person name="Cohen D.B."/>
            <person name="Kent A.D."/>
        </authorList>
    </citation>
    <scope>NUCLEOTIDE SEQUENCE</scope>
</reference>
<feature type="domain" description="AP2/ERF" evidence="8">
    <location>
        <begin position="99"/>
        <end position="157"/>
    </location>
</feature>
<evidence type="ECO:0000256" key="5">
    <source>
        <dbReference type="ARBA" id="ARBA00023242"/>
    </source>
</evidence>
<dbReference type="InterPro" id="IPR016177">
    <property type="entry name" value="DNA-bd_dom_sf"/>
</dbReference>
<comment type="similarity">
    <text evidence="6">Belongs to the AP2/ERF transcription factor family. ERF subfamily.</text>
</comment>
<dbReference type="InterPro" id="IPR044808">
    <property type="entry name" value="ERF_plant"/>
</dbReference>
<keyword evidence="3" id="KW-0238">DNA-binding</keyword>
<sequence>MDISDLAILESIRQFLLGESETTTVAMNFDNADVYSPSSILTESTTWGFPPLKVDNINFGWVPSNDEVDVTATRAVAVKSEPRETNEVAAAASEAHAPHYRGVRRRPWGKYAAEIRDPKKNGSRVWLGTYETPEDAALAYDRAAFKMRGSKAKLNFPHLIGSNEVVPIRVTHKRRSPEPSSPSSDNGSSKSKRSRSQSGSVGQAEEVSSDQTIDTWQEIKFMWHSIQATTTTLPLSCFPQSTSLLHSDLVLVGLAWSPWVARNSGVLPLLC</sequence>
<evidence type="ECO:0000256" key="1">
    <source>
        <dbReference type="ARBA" id="ARBA00004123"/>
    </source>
</evidence>
<dbReference type="PANTHER" id="PTHR31190:SF287">
    <property type="entry name" value="DEVELOPMENT RELATED ERF PROTEIN"/>
    <property type="match status" value="1"/>
</dbReference>
<keyword evidence="4" id="KW-0804">Transcription</keyword>
<feature type="region of interest" description="Disordered" evidence="7">
    <location>
        <begin position="167"/>
        <end position="210"/>
    </location>
</feature>
<keyword evidence="2" id="KW-0805">Transcription regulation</keyword>
<dbReference type="AlphaFoldDB" id="A0A2N9F6W4"/>
<dbReference type="GO" id="GO:0009873">
    <property type="term" value="P:ethylene-activated signaling pathway"/>
    <property type="evidence" value="ECO:0007669"/>
    <property type="project" value="InterPro"/>
</dbReference>
<organism evidence="9">
    <name type="scientific">Fagus sylvatica</name>
    <name type="common">Beechnut</name>
    <dbReference type="NCBI Taxonomy" id="28930"/>
    <lineage>
        <taxon>Eukaryota</taxon>
        <taxon>Viridiplantae</taxon>
        <taxon>Streptophyta</taxon>
        <taxon>Embryophyta</taxon>
        <taxon>Tracheophyta</taxon>
        <taxon>Spermatophyta</taxon>
        <taxon>Magnoliopsida</taxon>
        <taxon>eudicotyledons</taxon>
        <taxon>Gunneridae</taxon>
        <taxon>Pentapetalae</taxon>
        <taxon>rosids</taxon>
        <taxon>fabids</taxon>
        <taxon>Fagales</taxon>
        <taxon>Fagaceae</taxon>
        <taxon>Fagus</taxon>
    </lineage>
</organism>
<dbReference type="SMART" id="SM00380">
    <property type="entry name" value="AP2"/>
    <property type="match status" value="1"/>
</dbReference>
<evidence type="ECO:0000256" key="6">
    <source>
        <dbReference type="ARBA" id="ARBA00024343"/>
    </source>
</evidence>
<dbReference type="FunFam" id="3.30.730.10:FF:000001">
    <property type="entry name" value="Ethylene-responsive transcription factor 2"/>
    <property type="match status" value="1"/>
</dbReference>
<accession>A0A2N9F6W4</accession>